<name>A0A9N9JJ70_9GLOM</name>
<gene>
    <name evidence="2" type="ORF">AMORRO_LOCUS17388</name>
</gene>
<evidence type="ECO:0000313" key="3">
    <source>
        <dbReference type="Proteomes" id="UP000789342"/>
    </source>
</evidence>
<protein>
    <submittedName>
        <fullName evidence="2">6083_t:CDS:1</fullName>
    </submittedName>
</protein>
<keyword evidence="1" id="KW-1133">Transmembrane helix</keyword>
<sequence length="175" mass="18804">QGVALGCVASISIVILAVLAGIRSQITNLEVVWNLRIGLFLTAVTLTTRFMSAVTAFLVPAILAGMLSFDHMPTLNGTAKKLCQLMEAFMSRGLLSTGKACFHSGKIRKLSIPLASVLVFQCVLSATDLYLHVTAVARSQQIPGKKISSTRALYIETNCSNNFYSFTYGSVGKPK</sequence>
<evidence type="ECO:0000256" key="1">
    <source>
        <dbReference type="SAM" id="Phobius"/>
    </source>
</evidence>
<keyword evidence="1" id="KW-0472">Membrane</keyword>
<organism evidence="2 3">
    <name type="scientific">Acaulospora morrowiae</name>
    <dbReference type="NCBI Taxonomy" id="94023"/>
    <lineage>
        <taxon>Eukaryota</taxon>
        <taxon>Fungi</taxon>
        <taxon>Fungi incertae sedis</taxon>
        <taxon>Mucoromycota</taxon>
        <taxon>Glomeromycotina</taxon>
        <taxon>Glomeromycetes</taxon>
        <taxon>Diversisporales</taxon>
        <taxon>Acaulosporaceae</taxon>
        <taxon>Acaulospora</taxon>
    </lineage>
</organism>
<feature type="transmembrane region" description="Helical" evidence="1">
    <location>
        <begin position="40"/>
        <end position="63"/>
    </location>
</feature>
<proteinExistence type="predicted"/>
<dbReference type="Proteomes" id="UP000789342">
    <property type="component" value="Unassembled WGS sequence"/>
</dbReference>
<dbReference type="AlphaFoldDB" id="A0A9N9JJ70"/>
<reference evidence="2" key="1">
    <citation type="submission" date="2021-06" db="EMBL/GenBank/DDBJ databases">
        <authorList>
            <person name="Kallberg Y."/>
            <person name="Tangrot J."/>
            <person name="Rosling A."/>
        </authorList>
    </citation>
    <scope>NUCLEOTIDE SEQUENCE</scope>
    <source>
        <strain evidence="2">CL551</strain>
    </source>
</reference>
<evidence type="ECO:0000313" key="2">
    <source>
        <dbReference type="EMBL" id="CAG8781886.1"/>
    </source>
</evidence>
<accession>A0A9N9JJ70</accession>
<keyword evidence="3" id="KW-1185">Reference proteome</keyword>
<dbReference type="EMBL" id="CAJVPV010053410">
    <property type="protein sequence ID" value="CAG8781886.1"/>
    <property type="molecule type" value="Genomic_DNA"/>
</dbReference>
<dbReference type="OrthoDB" id="2396651at2759"/>
<comment type="caution">
    <text evidence="2">The sequence shown here is derived from an EMBL/GenBank/DDBJ whole genome shotgun (WGS) entry which is preliminary data.</text>
</comment>
<feature type="non-terminal residue" evidence="2">
    <location>
        <position position="1"/>
    </location>
</feature>
<keyword evidence="1" id="KW-0812">Transmembrane</keyword>